<name>A0A3P6QLE8_DIBLA</name>
<dbReference type="Proteomes" id="UP000281553">
    <property type="component" value="Unassembled WGS sequence"/>
</dbReference>
<dbReference type="EMBL" id="UYRU01013871">
    <property type="protein sequence ID" value="VDK49589.1"/>
    <property type="molecule type" value="Genomic_DNA"/>
</dbReference>
<accession>A0A3P6QLE8</accession>
<dbReference type="OrthoDB" id="6279537at2759"/>
<reference evidence="1 2" key="1">
    <citation type="submission" date="2018-11" db="EMBL/GenBank/DDBJ databases">
        <authorList>
            <consortium name="Pathogen Informatics"/>
        </authorList>
    </citation>
    <scope>NUCLEOTIDE SEQUENCE [LARGE SCALE GENOMIC DNA]</scope>
</reference>
<proteinExistence type="predicted"/>
<keyword evidence="2" id="KW-1185">Reference proteome</keyword>
<gene>
    <name evidence="1" type="ORF">DILT_LOCUS1740</name>
</gene>
<evidence type="ECO:0000313" key="2">
    <source>
        <dbReference type="Proteomes" id="UP000281553"/>
    </source>
</evidence>
<evidence type="ECO:0000313" key="1">
    <source>
        <dbReference type="EMBL" id="VDK49589.1"/>
    </source>
</evidence>
<sequence length="44" mass="5290">MHGDSYAWRLIRFSFMHLIAQRITELTRMLNLDSEQSKQHQDQG</sequence>
<organism evidence="1 2">
    <name type="scientific">Dibothriocephalus latus</name>
    <name type="common">Fish tapeworm</name>
    <name type="synonym">Diphyllobothrium latum</name>
    <dbReference type="NCBI Taxonomy" id="60516"/>
    <lineage>
        <taxon>Eukaryota</taxon>
        <taxon>Metazoa</taxon>
        <taxon>Spiralia</taxon>
        <taxon>Lophotrochozoa</taxon>
        <taxon>Platyhelminthes</taxon>
        <taxon>Cestoda</taxon>
        <taxon>Eucestoda</taxon>
        <taxon>Diphyllobothriidea</taxon>
        <taxon>Diphyllobothriidae</taxon>
        <taxon>Dibothriocephalus</taxon>
    </lineage>
</organism>
<protein>
    <submittedName>
        <fullName evidence="1">Uncharacterized protein</fullName>
    </submittedName>
</protein>
<dbReference type="AlphaFoldDB" id="A0A3P6QLE8"/>